<dbReference type="STRING" id="1193518.BN13_380029"/>
<evidence type="ECO:0000313" key="2">
    <source>
        <dbReference type="EMBL" id="CCI53378.1"/>
    </source>
</evidence>
<evidence type="ECO:0000313" key="3">
    <source>
        <dbReference type="Proteomes" id="UP000035720"/>
    </source>
</evidence>
<feature type="compositionally biased region" description="Basic residues" evidence="1">
    <location>
        <begin position="1"/>
        <end position="12"/>
    </location>
</feature>
<feature type="region of interest" description="Disordered" evidence="1">
    <location>
        <begin position="1"/>
        <end position="27"/>
    </location>
</feature>
<sequence>MDPRAAKARREHRAAAESDAAAARHRENRDALIRQLRRDDPDTWSYSVLARLLGCSSELIAKIVKPQRH</sequence>
<reference evidence="2 3" key="1">
    <citation type="journal article" date="2013" name="ISME J.">
        <title>A metabolic model for members of the genus Tetrasphaera involved in enhanced biological phosphorus removal.</title>
        <authorList>
            <person name="Kristiansen R."/>
            <person name="Nguyen H.T.T."/>
            <person name="Saunders A.M."/>
            <person name="Nielsen J.L."/>
            <person name="Wimmer R."/>
            <person name="Le V.Q."/>
            <person name="McIlroy S.J."/>
            <person name="Petrovski S."/>
            <person name="Seviour R.J."/>
            <person name="Calteau A."/>
            <person name="Nielsen K.L."/>
            <person name="Nielsen P.H."/>
        </authorList>
    </citation>
    <scope>NUCLEOTIDE SEQUENCE [LARGE SCALE GENOMIC DNA]</scope>
    <source>
        <strain evidence="2 3">Ben 74</strain>
    </source>
</reference>
<evidence type="ECO:0000256" key="1">
    <source>
        <dbReference type="SAM" id="MobiDB-lite"/>
    </source>
</evidence>
<dbReference type="EMBL" id="CAJC01000148">
    <property type="protein sequence ID" value="CCI53378.1"/>
    <property type="molecule type" value="Genomic_DNA"/>
</dbReference>
<comment type="caution">
    <text evidence="2">The sequence shown here is derived from an EMBL/GenBank/DDBJ whole genome shotgun (WGS) entry which is preliminary data.</text>
</comment>
<organism evidence="2 3">
    <name type="scientific">Nostocoides jenkinsii Ben 74</name>
    <dbReference type="NCBI Taxonomy" id="1193518"/>
    <lineage>
        <taxon>Bacteria</taxon>
        <taxon>Bacillati</taxon>
        <taxon>Actinomycetota</taxon>
        <taxon>Actinomycetes</taxon>
        <taxon>Micrococcales</taxon>
        <taxon>Intrasporangiaceae</taxon>
        <taxon>Nostocoides</taxon>
    </lineage>
</organism>
<proteinExistence type="predicted"/>
<accession>A0A077MEI4</accession>
<name>A0A077MEI4_9MICO</name>
<dbReference type="AlphaFoldDB" id="A0A077MEI4"/>
<keyword evidence="3" id="KW-1185">Reference proteome</keyword>
<dbReference type="RefSeq" id="WP_048545655.1">
    <property type="nucleotide sequence ID" value="NZ_HF571038.1"/>
</dbReference>
<dbReference type="OrthoDB" id="3701103at2"/>
<dbReference type="Proteomes" id="UP000035720">
    <property type="component" value="Unassembled WGS sequence"/>
</dbReference>
<protein>
    <submittedName>
        <fullName evidence="2">Uncharacterized protein</fullName>
    </submittedName>
</protein>
<gene>
    <name evidence="2" type="ORF">BN13_380029</name>
</gene>